<proteinExistence type="predicted"/>
<organism evidence="3 4">
    <name type="scientific">Streptomyces sioyaensis</name>
    <dbReference type="NCBI Taxonomy" id="67364"/>
    <lineage>
        <taxon>Bacteria</taxon>
        <taxon>Bacillati</taxon>
        <taxon>Actinomycetota</taxon>
        <taxon>Actinomycetes</taxon>
        <taxon>Kitasatosporales</taxon>
        <taxon>Streptomycetaceae</taxon>
        <taxon>Streptomyces</taxon>
    </lineage>
</organism>
<dbReference type="EMBL" id="SDIF01000116">
    <property type="protein sequence ID" value="RXS60352.1"/>
    <property type="molecule type" value="Genomic_DNA"/>
</dbReference>
<evidence type="ECO:0000256" key="2">
    <source>
        <dbReference type="SAM" id="SignalP"/>
    </source>
</evidence>
<gene>
    <name evidence="3" type="ORF">EST54_27825</name>
</gene>
<dbReference type="InterPro" id="IPR026467">
    <property type="entry name" value="Ser/Gly_Cys_C_dom"/>
</dbReference>
<keyword evidence="1" id="KW-0472">Membrane</keyword>
<dbReference type="GeneID" id="95781716"/>
<dbReference type="AlphaFoldDB" id="A0A4Q1QMC6"/>
<dbReference type="RefSeq" id="WP_129250477.1">
    <property type="nucleotide sequence ID" value="NZ_JABZEL010000008.1"/>
</dbReference>
<feature type="transmembrane region" description="Helical" evidence="1">
    <location>
        <begin position="160"/>
        <end position="177"/>
    </location>
</feature>
<sequence>MSLLFLLVAWSAAVLSCALLCRAAVAAAHITPPGPRAGAQAVPAPAAAERRGSGLTLYEMAYLSGGPHRLADVVLVLMAQKRRLLLADTGWATVVDPVGTDAVERAALTAIGPDGQRRIPAVREALVSDDAVRQVADRLETAGLALPAAVRPGISGAVRLVRGAALLVLLSAVATYWRAAPGADSGPVLAWFAVPLILTLGTWAAARFELHPYSDWATTAGERQLPDAAGSRSAPDSPAAPAGSLITLALRGPAALTDPTLRAALHSSGA</sequence>
<comment type="caution">
    <text evidence="3">The sequence shown here is derived from an EMBL/GenBank/DDBJ whole genome shotgun (WGS) entry which is preliminary data.</text>
</comment>
<protein>
    <submittedName>
        <fullName evidence="3">TIGR04222 domain-containing membrane protein</fullName>
    </submittedName>
</protein>
<accession>A0A4Q1QMC6</accession>
<evidence type="ECO:0000313" key="4">
    <source>
        <dbReference type="Proteomes" id="UP000289482"/>
    </source>
</evidence>
<dbReference type="Proteomes" id="UP000289482">
    <property type="component" value="Unassembled WGS sequence"/>
</dbReference>
<dbReference type="NCBIfam" id="TIGR04222">
    <property type="entry name" value="near_uncomplex"/>
    <property type="match status" value="1"/>
</dbReference>
<name>A0A4Q1QMC6_9ACTN</name>
<feature type="signal peptide" evidence="2">
    <location>
        <begin position="1"/>
        <end position="26"/>
    </location>
</feature>
<feature type="chain" id="PRO_5020408929" evidence="2">
    <location>
        <begin position="27"/>
        <end position="270"/>
    </location>
</feature>
<feature type="transmembrane region" description="Helical" evidence="1">
    <location>
        <begin position="189"/>
        <end position="206"/>
    </location>
</feature>
<keyword evidence="4" id="KW-1185">Reference proteome</keyword>
<keyword evidence="2" id="KW-0732">Signal</keyword>
<evidence type="ECO:0000256" key="1">
    <source>
        <dbReference type="SAM" id="Phobius"/>
    </source>
</evidence>
<keyword evidence="1" id="KW-0812">Transmembrane</keyword>
<keyword evidence="1" id="KW-1133">Transmembrane helix</keyword>
<reference evidence="3 4" key="1">
    <citation type="submission" date="2019-01" db="EMBL/GenBank/DDBJ databases">
        <title>Draft genome sequences of the type strain Streptomyces sioyaensis DSM 40032 and its novel strain, TM32, a thermotolerant antibiotics-producing actinobacterium.</title>
        <authorList>
            <person name="Nakaew N."/>
            <person name="Lumyong S."/>
            <person name="Sloan W.T."/>
            <person name="Sungthong R."/>
        </authorList>
    </citation>
    <scope>NUCLEOTIDE SEQUENCE [LARGE SCALE GENOMIC DNA]</scope>
    <source>
        <strain evidence="3 4">DSM 40032</strain>
    </source>
</reference>
<evidence type="ECO:0000313" key="3">
    <source>
        <dbReference type="EMBL" id="RXS60352.1"/>
    </source>
</evidence>